<feature type="domain" description="Disulfide isomerase DsbG N-terminal" evidence="2">
    <location>
        <begin position="25"/>
        <end position="82"/>
    </location>
</feature>
<dbReference type="STRING" id="273121.WS1847"/>
<keyword evidence="1" id="KW-0732">Signal</keyword>
<dbReference type="SUPFAM" id="SSF52833">
    <property type="entry name" value="Thioredoxin-like"/>
    <property type="match status" value="1"/>
</dbReference>
<keyword evidence="4" id="KW-1185">Reference proteome</keyword>
<feature type="chain" id="PRO_5004288345" description="Disulfide isomerase DsbG N-terminal domain-containing protein" evidence="1">
    <location>
        <begin position="18"/>
        <end position="248"/>
    </location>
</feature>
<dbReference type="AlphaFoldDB" id="Q7MR06"/>
<dbReference type="KEGG" id="wsu:WS1847"/>
<organism evidence="4">
    <name type="scientific">Wolinella succinogenes (strain ATCC 29543 / DSM 1740 / CCUG 13145 / JCM 31913 / LMG 7466 / NCTC 11488 / FDC 602W)</name>
    <name type="common">Vibrio succinogenes</name>
    <dbReference type="NCBI Taxonomy" id="273121"/>
    <lineage>
        <taxon>Bacteria</taxon>
        <taxon>Pseudomonadati</taxon>
        <taxon>Campylobacterota</taxon>
        <taxon>Epsilonproteobacteria</taxon>
        <taxon>Campylobacterales</taxon>
        <taxon>Helicobacteraceae</taxon>
        <taxon>Wolinella</taxon>
    </lineage>
</organism>
<gene>
    <name evidence="3" type="ordered locus">WS1847</name>
</gene>
<dbReference type="Gene3D" id="3.40.30.10">
    <property type="entry name" value="Glutaredoxin"/>
    <property type="match status" value="1"/>
</dbReference>
<evidence type="ECO:0000313" key="3">
    <source>
        <dbReference type="EMBL" id="CAE10861.1"/>
    </source>
</evidence>
<dbReference type="HOGENOM" id="CLU_098241_0_0_7"/>
<reference evidence="3 4" key="1">
    <citation type="journal article" date="2003" name="Proc. Natl. Acad. Sci. U.S.A.">
        <title>Complete genome sequence and analysis of Wolinella succinogenes.</title>
        <authorList>
            <person name="Baar C."/>
            <person name="Eppinger M."/>
            <person name="Raddatz G."/>
            <person name="Simon JM."/>
            <person name="Lanz C."/>
            <person name="Klimmek O."/>
            <person name="Nandakumar R."/>
            <person name="Gross R."/>
            <person name="Rosinus A."/>
            <person name="Keller H."/>
            <person name="Jagtap P."/>
            <person name="Linke B."/>
            <person name="Meyer F."/>
            <person name="Lederer H."/>
            <person name="Schuster S.C."/>
        </authorList>
    </citation>
    <scope>NUCLEOTIDE SEQUENCE [LARGE SCALE GENOMIC DNA]</scope>
    <source>
        <strain evidence="4">ATCC 29543 / DSM 1740 / CCUG 13145 / JCM 31913 / LMG 7466 / NCTC 11488 / FDC 602W</strain>
    </source>
</reference>
<dbReference type="eggNOG" id="COG1651">
    <property type="taxonomic scope" value="Bacteria"/>
</dbReference>
<name>Q7MR06_WOLSU</name>
<dbReference type="EMBL" id="BX571661">
    <property type="protein sequence ID" value="CAE10861.1"/>
    <property type="molecule type" value="Genomic_DNA"/>
</dbReference>
<accession>Q7MR06</accession>
<feature type="signal peptide" evidence="1">
    <location>
        <begin position="1"/>
        <end position="17"/>
    </location>
</feature>
<evidence type="ECO:0000256" key="1">
    <source>
        <dbReference type="SAM" id="SignalP"/>
    </source>
</evidence>
<dbReference type="RefSeq" id="WP_011139644.1">
    <property type="nucleotide sequence ID" value="NC_005090.1"/>
</dbReference>
<evidence type="ECO:0000313" key="4">
    <source>
        <dbReference type="Proteomes" id="UP000000422"/>
    </source>
</evidence>
<dbReference type="InterPro" id="IPR041556">
    <property type="entry name" value="DsbG_N"/>
</dbReference>
<proteinExistence type="predicted"/>
<dbReference type="Proteomes" id="UP000000422">
    <property type="component" value="Chromosome"/>
</dbReference>
<dbReference type="InterPro" id="IPR036249">
    <property type="entry name" value="Thioredoxin-like_sf"/>
</dbReference>
<dbReference type="Gene3D" id="3.10.450.520">
    <property type="match status" value="1"/>
</dbReference>
<evidence type="ECO:0000259" key="2">
    <source>
        <dbReference type="Pfam" id="PF18257"/>
    </source>
</evidence>
<protein>
    <recommendedName>
        <fullName evidence="2">Disulfide isomerase DsbG N-terminal domain-containing protein</fullName>
    </recommendedName>
</protein>
<dbReference type="Pfam" id="PF18257">
    <property type="entry name" value="DsbG_N"/>
    <property type="match status" value="1"/>
</dbReference>
<dbReference type="SMR" id="Q7MR06"/>
<sequence>MKKLPLLALSLASLLFAGEFETNLAQSVQKAAQVEVKVLSSTSLSSLNNLRLAIIQASDGSQFPLYASSDGKSFIGFSPVMSLSPEDVGRVDALMEELKGAQMRQSAEEKATLSKLFASLPKERFLLLPSSDKSVKKSLIVVSDPDCPYCKQELGNIEERLKSANIKIIFAPVHDDTAFIKSQLIMDEAKKLKESDVKGKVALLKKYFEKIELSEAQKKTDISKIKDNAAKIFGTGIITGVPFVFEAE</sequence>